<dbReference type="Gene3D" id="1.10.287.70">
    <property type="match status" value="1"/>
</dbReference>
<reference evidence="11" key="1">
    <citation type="submission" date="2016-10" db="EMBL/GenBank/DDBJ databases">
        <authorList>
            <person name="Varghese N."/>
            <person name="Submissions S."/>
        </authorList>
    </citation>
    <scope>NUCLEOTIDE SEQUENCE [LARGE SCALE GENOMIC DNA]</scope>
    <source>
        <strain evidence="11">Mob M</strain>
    </source>
</reference>
<feature type="domain" description="Potassium channel" evidence="9">
    <location>
        <begin position="22"/>
        <end position="92"/>
    </location>
</feature>
<evidence type="ECO:0000313" key="10">
    <source>
        <dbReference type="EMBL" id="SFM29673.1"/>
    </source>
</evidence>
<keyword evidence="5" id="KW-0406">Ion transport</keyword>
<evidence type="ECO:0000313" key="11">
    <source>
        <dbReference type="Proteomes" id="UP000198535"/>
    </source>
</evidence>
<feature type="transmembrane region" description="Helical" evidence="8">
    <location>
        <begin position="43"/>
        <end position="64"/>
    </location>
</feature>
<dbReference type="GO" id="GO:0001508">
    <property type="term" value="P:action potential"/>
    <property type="evidence" value="ECO:0007669"/>
    <property type="project" value="TreeGrafter"/>
</dbReference>
<evidence type="ECO:0000256" key="7">
    <source>
        <dbReference type="ARBA" id="ARBA00023303"/>
    </source>
</evidence>
<evidence type="ECO:0000259" key="9">
    <source>
        <dbReference type="Pfam" id="PF07885"/>
    </source>
</evidence>
<dbReference type="InterPro" id="IPR013099">
    <property type="entry name" value="K_chnl_dom"/>
</dbReference>
<evidence type="ECO:0000256" key="4">
    <source>
        <dbReference type="ARBA" id="ARBA00022989"/>
    </source>
</evidence>
<proteinExistence type="predicted"/>
<dbReference type="EMBL" id="FOUJ01000001">
    <property type="protein sequence ID" value="SFM29673.1"/>
    <property type="molecule type" value="Genomic_DNA"/>
</dbReference>
<dbReference type="Proteomes" id="UP000198535">
    <property type="component" value="Unassembled WGS sequence"/>
</dbReference>
<keyword evidence="7" id="KW-0407">Ion channel</keyword>
<evidence type="ECO:0000256" key="5">
    <source>
        <dbReference type="ARBA" id="ARBA00023065"/>
    </source>
</evidence>
<keyword evidence="2" id="KW-0813">Transport</keyword>
<sequence>MNIILERILRRSCCKIGIFLIIILVIMVFSGFMMYYIEGKNNGFSTIVLAVYWAFTTLITVGYGDITPQTGSGRTIAILLQTLGYTLFIIPVIVVLYEIVNAFLDEFTRTGNKDT</sequence>
<dbReference type="PANTHER" id="PTHR11537:SF254">
    <property type="entry name" value="POTASSIUM VOLTAGE-GATED CHANNEL PROTEIN SHAB"/>
    <property type="match status" value="1"/>
</dbReference>
<evidence type="ECO:0000256" key="1">
    <source>
        <dbReference type="ARBA" id="ARBA00004141"/>
    </source>
</evidence>
<comment type="subcellular location">
    <subcellularLocation>
        <location evidence="1">Membrane</location>
        <topology evidence="1">Multi-pass membrane protein</topology>
    </subcellularLocation>
</comment>
<evidence type="ECO:0000256" key="3">
    <source>
        <dbReference type="ARBA" id="ARBA00022692"/>
    </source>
</evidence>
<keyword evidence="11" id="KW-1185">Reference proteome</keyword>
<keyword evidence="4 8" id="KW-1133">Transmembrane helix</keyword>
<dbReference type="AlphaFoldDB" id="A0A1I4PQB7"/>
<keyword evidence="6 8" id="KW-0472">Membrane</keyword>
<feature type="transmembrane region" description="Helical" evidence="8">
    <location>
        <begin position="12"/>
        <end position="37"/>
    </location>
</feature>
<keyword evidence="3 8" id="KW-0812">Transmembrane</keyword>
<gene>
    <name evidence="10" type="ORF">SAMN04488696_0809</name>
</gene>
<accession>A0A1I4PQB7</accession>
<organism evidence="10 11">
    <name type="scientific">Methanolobus profundi</name>
    <dbReference type="NCBI Taxonomy" id="487685"/>
    <lineage>
        <taxon>Archaea</taxon>
        <taxon>Methanobacteriati</taxon>
        <taxon>Methanobacteriota</taxon>
        <taxon>Stenosarchaea group</taxon>
        <taxon>Methanomicrobia</taxon>
        <taxon>Methanosarcinales</taxon>
        <taxon>Methanosarcinaceae</taxon>
        <taxon>Methanolobus</taxon>
    </lineage>
</organism>
<dbReference type="Pfam" id="PF07885">
    <property type="entry name" value="Ion_trans_2"/>
    <property type="match status" value="1"/>
</dbReference>
<dbReference type="OrthoDB" id="56871at2157"/>
<dbReference type="GO" id="GO:0005249">
    <property type="term" value="F:voltage-gated potassium channel activity"/>
    <property type="evidence" value="ECO:0007669"/>
    <property type="project" value="InterPro"/>
</dbReference>
<evidence type="ECO:0000256" key="8">
    <source>
        <dbReference type="SAM" id="Phobius"/>
    </source>
</evidence>
<name>A0A1I4PQB7_9EURY</name>
<dbReference type="InterPro" id="IPR028325">
    <property type="entry name" value="VG_K_chnl"/>
</dbReference>
<dbReference type="RefSeq" id="WP_091933451.1">
    <property type="nucleotide sequence ID" value="NZ_FOUJ01000001.1"/>
</dbReference>
<dbReference type="PANTHER" id="PTHR11537">
    <property type="entry name" value="VOLTAGE-GATED POTASSIUM CHANNEL"/>
    <property type="match status" value="1"/>
</dbReference>
<dbReference type="SUPFAM" id="SSF81324">
    <property type="entry name" value="Voltage-gated potassium channels"/>
    <property type="match status" value="1"/>
</dbReference>
<dbReference type="STRING" id="487685.SAMN04488696_0809"/>
<feature type="transmembrane region" description="Helical" evidence="8">
    <location>
        <begin position="76"/>
        <end position="97"/>
    </location>
</feature>
<protein>
    <submittedName>
        <fullName evidence="10">Ion channel</fullName>
    </submittedName>
</protein>
<evidence type="ECO:0000256" key="2">
    <source>
        <dbReference type="ARBA" id="ARBA00022448"/>
    </source>
</evidence>
<dbReference type="PRINTS" id="PR00169">
    <property type="entry name" value="KCHANNEL"/>
</dbReference>
<evidence type="ECO:0000256" key="6">
    <source>
        <dbReference type="ARBA" id="ARBA00023136"/>
    </source>
</evidence>
<dbReference type="GO" id="GO:0008076">
    <property type="term" value="C:voltage-gated potassium channel complex"/>
    <property type="evidence" value="ECO:0007669"/>
    <property type="project" value="InterPro"/>
</dbReference>